<keyword evidence="1" id="KW-0472">Membrane</keyword>
<accession>A0AA38HZD4</accession>
<evidence type="ECO:0000256" key="1">
    <source>
        <dbReference type="SAM" id="Phobius"/>
    </source>
</evidence>
<feature type="transmembrane region" description="Helical" evidence="1">
    <location>
        <begin position="203"/>
        <end position="228"/>
    </location>
</feature>
<dbReference type="InterPro" id="IPR022048">
    <property type="entry name" value="Envelope_fusion-like"/>
</dbReference>
<dbReference type="Pfam" id="PF12259">
    <property type="entry name" value="Baculo_F"/>
    <property type="match status" value="1"/>
</dbReference>
<name>A0AA38HZD4_9CUCU</name>
<keyword evidence="1" id="KW-0812">Transmembrane</keyword>
<keyword evidence="3" id="KW-1185">Reference proteome</keyword>
<protein>
    <submittedName>
        <fullName evidence="2">Uncharacterized protein</fullName>
    </submittedName>
</protein>
<comment type="caution">
    <text evidence="2">The sequence shown here is derived from an EMBL/GenBank/DDBJ whole genome shotgun (WGS) entry which is preliminary data.</text>
</comment>
<sequence>MSVTKTHYGHLKDISACLKLSESDWMCPQPVIYLTSQRPVCAVRLRTENLNFIPDDCSTKTMKAEVEIWHTLRSNQWLYVLSSVTPATISCDPKDDQIIDINFQGTGIFTLRPKCKCYTMSTSLIASYNVTKNFTNFIPSVDISNDDCCIKEQQILKAVEMKPLELNNLNLDELRHSKHQLDKFEEELRAEINKPFPWGHRTFWGSLIGVITVITVLLIFCCCCRYCFDCTWLPYIGKLIPKRSSCFIEYCYNSKNHKHNQQCDLRS</sequence>
<proteinExistence type="predicted"/>
<organism evidence="2 3">
    <name type="scientific">Zophobas morio</name>
    <dbReference type="NCBI Taxonomy" id="2755281"/>
    <lineage>
        <taxon>Eukaryota</taxon>
        <taxon>Metazoa</taxon>
        <taxon>Ecdysozoa</taxon>
        <taxon>Arthropoda</taxon>
        <taxon>Hexapoda</taxon>
        <taxon>Insecta</taxon>
        <taxon>Pterygota</taxon>
        <taxon>Neoptera</taxon>
        <taxon>Endopterygota</taxon>
        <taxon>Coleoptera</taxon>
        <taxon>Polyphaga</taxon>
        <taxon>Cucujiformia</taxon>
        <taxon>Tenebrionidae</taxon>
        <taxon>Zophobas</taxon>
    </lineage>
</organism>
<evidence type="ECO:0000313" key="3">
    <source>
        <dbReference type="Proteomes" id="UP001168821"/>
    </source>
</evidence>
<keyword evidence="1" id="KW-1133">Transmembrane helix</keyword>
<evidence type="ECO:0000313" key="2">
    <source>
        <dbReference type="EMBL" id="KAJ3647443.1"/>
    </source>
</evidence>
<dbReference type="EMBL" id="JALNTZ010000006">
    <property type="protein sequence ID" value="KAJ3647443.1"/>
    <property type="molecule type" value="Genomic_DNA"/>
</dbReference>
<reference evidence="2" key="1">
    <citation type="journal article" date="2023" name="G3 (Bethesda)">
        <title>Whole genome assemblies of Zophobas morio and Tenebrio molitor.</title>
        <authorList>
            <person name="Kaur S."/>
            <person name="Stinson S.A."/>
            <person name="diCenzo G.C."/>
        </authorList>
    </citation>
    <scope>NUCLEOTIDE SEQUENCE</scope>
    <source>
        <strain evidence="2">QUZm001</strain>
    </source>
</reference>
<gene>
    <name evidence="2" type="ORF">Zmor_019321</name>
</gene>
<dbReference type="Proteomes" id="UP001168821">
    <property type="component" value="Unassembled WGS sequence"/>
</dbReference>
<dbReference type="AlphaFoldDB" id="A0AA38HZD4"/>